<dbReference type="eggNOG" id="ENOG5032TRA">
    <property type="taxonomic scope" value="Bacteria"/>
</dbReference>
<dbReference type="EMBL" id="AANC01000007">
    <property type="protein sequence ID" value="EAQ48709.1"/>
    <property type="molecule type" value="Genomic_DNA"/>
</dbReference>
<dbReference type="AlphaFoldDB" id="A3XP10"/>
<dbReference type="RefSeq" id="WP_009780212.1">
    <property type="nucleotide sequence ID" value="NZ_CH672395.1"/>
</dbReference>
<keyword evidence="3" id="KW-1185">Reference proteome</keyword>
<dbReference type="Pfam" id="PF14059">
    <property type="entry name" value="DUF4251"/>
    <property type="match status" value="1"/>
</dbReference>
<dbReference type="STRING" id="398720.MED217_09180"/>
<dbReference type="HOGENOM" id="CLU_122390_0_0_10"/>
<organism evidence="2 3">
    <name type="scientific">Leeuwenhoekiella blandensis (strain CECT 7118 / CCUG 51940 / KCTC 22103 / MED217)</name>
    <name type="common">Flavobacterium sp. (strain MED217)</name>
    <dbReference type="NCBI Taxonomy" id="398720"/>
    <lineage>
        <taxon>Bacteria</taxon>
        <taxon>Pseudomonadati</taxon>
        <taxon>Bacteroidota</taxon>
        <taxon>Flavobacteriia</taxon>
        <taxon>Flavobacteriales</taxon>
        <taxon>Flavobacteriaceae</taxon>
        <taxon>Leeuwenhoekiella</taxon>
    </lineage>
</organism>
<feature type="signal peptide" evidence="1">
    <location>
        <begin position="1"/>
        <end position="22"/>
    </location>
</feature>
<protein>
    <recommendedName>
        <fullName evidence="4">DUF4251 domain-containing protein</fullName>
    </recommendedName>
</protein>
<gene>
    <name evidence="2" type="ORF">MED217_09180</name>
</gene>
<evidence type="ECO:0000313" key="2">
    <source>
        <dbReference type="EMBL" id="EAQ48709.1"/>
    </source>
</evidence>
<dbReference type="InterPro" id="IPR025347">
    <property type="entry name" value="DUF4251"/>
</dbReference>
<sequence length="182" mass="20052">MKYLGFLILALMITGCSGSRQAADSNEALNQWITEGSYEIESQWASPMATQAFMAVANTNILGPGNTGNRISLIGNPNHLRIYNDSIDVDLPFFGERFMGAGYNQNNAGIQFKAPVKNYEVTTKNGFYQIKFVASDKTESYNVILNLFPNETASIAVNSSQRAAIRYQGTIIAFDPDAKEEE</sequence>
<accession>A3XP10</accession>
<reference evidence="2 3" key="1">
    <citation type="journal article" date="2007" name="Nature">
        <title>Light stimulates growth of proteorhodopsin-containing marine Flavobacteria.</title>
        <authorList>
            <person name="Gomez-Consarnau L."/>
            <person name="Gonzalez J.M."/>
            <person name="Coll-Llado M."/>
            <person name="Gourdon P."/>
            <person name="Pascher T."/>
            <person name="Neutze R."/>
            <person name="Pedros-Alio C."/>
            <person name="Pinhassi J."/>
        </authorList>
    </citation>
    <scope>NUCLEOTIDE SEQUENCE [LARGE SCALE GENOMIC DNA]</scope>
    <source>
        <strain evidence="2 3">MED217</strain>
    </source>
</reference>
<dbReference type="OrthoDB" id="1448121at2"/>
<evidence type="ECO:0008006" key="4">
    <source>
        <dbReference type="Google" id="ProtNLM"/>
    </source>
</evidence>
<dbReference type="PROSITE" id="PS51257">
    <property type="entry name" value="PROKAR_LIPOPROTEIN"/>
    <property type="match status" value="1"/>
</dbReference>
<dbReference type="Gene3D" id="2.40.128.410">
    <property type="match status" value="1"/>
</dbReference>
<evidence type="ECO:0000313" key="3">
    <source>
        <dbReference type="Proteomes" id="UP000001601"/>
    </source>
</evidence>
<dbReference type="Proteomes" id="UP000001601">
    <property type="component" value="Unassembled WGS sequence"/>
</dbReference>
<evidence type="ECO:0000256" key="1">
    <source>
        <dbReference type="SAM" id="SignalP"/>
    </source>
</evidence>
<proteinExistence type="predicted"/>
<comment type="caution">
    <text evidence="2">The sequence shown here is derived from an EMBL/GenBank/DDBJ whole genome shotgun (WGS) entry which is preliminary data.</text>
</comment>
<name>A3XP10_LEEBM</name>
<keyword evidence="1" id="KW-0732">Signal</keyword>
<feature type="chain" id="PRO_5002664287" description="DUF4251 domain-containing protein" evidence="1">
    <location>
        <begin position="23"/>
        <end position="182"/>
    </location>
</feature>